<dbReference type="SUPFAM" id="SSF52172">
    <property type="entry name" value="CheY-like"/>
    <property type="match status" value="1"/>
</dbReference>
<feature type="domain" description="HTH LytTR-type" evidence="3">
    <location>
        <begin position="147"/>
        <end position="215"/>
    </location>
</feature>
<dbReference type="InterPro" id="IPR007492">
    <property type="entry name" value="LytTR_DNA-bd_dom"/>
</dbReference>
<protein>
    <submittedName>
        <fullName evidence="4">LytTR family DNA-binding domain-containing protein</fullName>
    </submittedName>
</protein>
<sequence length="258" mass="29636">MKIIIIEDETLVAEDLAASLKEISSDLEIVSILGSVKEAISYFKVHPQPDLIFSDIQLGDGLSFEIVQAVPLQVPLIFCTAFDEYALDAFKANGIEYILKPFSYEALKLAVEKFKNMKKIMSHQLSLQYQTAIESLSSMQQKGSGTLMVKFRDRLLPFTFDKIALFYVENETTTMLTHSGKSYILNDSLEDLEKKTQQVFFRMNRQFLVNRNAIQDATDYFPRKLKVNLLLPFDKEIFVSREKRTKMLTWLSSSNLDQ</sequence>
<dbReference type="PANTHER" id="PTHR37299:SF1">
    <property type="entry name" value="STAGE 0 SPORULATION PROTEIN A HOMOLOG"/>
    <property type="match status" value="1"/>
</dbReference>
<dbReference type="EMBL" id="JAOZEW010000031">
    <property type="protein sequence ID" value="MCV9930274.1"/>
    <property type="molecule type" value="Genomic_DNA"/>
</dbReference>
<evidence type="ECO:0000313" key="5">
    <source>
        <dbReference type="Proteomes" id="UP001151079"/>
    </source>
</evidence>
<dbReference type="PROSITE" id="PS50930">
    <property type="entry name" value="HTH_LYTTR"/>
    <property type="match status" value="1"/>
</dbReference>
<dbReference type="PROSITE" id="PS50110">
    <property type="entry name" value="RESPONSE_REGULATORY"/>
    <property type="match status" value="1"/>
</dbReference>
<dbReference type="AlphaFoldDB" id="A0A9X2YXT4"/>
<dbReference type="InterPro" id="IPR046947">
    <property type="entry name" value="LytR-like"/>
</dbReference>
<feature type="modified residue" description="4-aspartylphosphate" evidence="1">
    <location>
        <position position="55"/>
    </location>
</feature>
<gene>
    <name evidence="4" type="ORF">OIU83_21630</name>
</gene>
<dbReference type="PANTHER" id="PTHR37299">
    <property type="entry name" value="TRANSCRIPTIONAL REGULATOR-RELATED"/>
    <property type="match status" value="1"/>
</dbReference>
<keyword evidence="4" id="KW-0238">DNA-binding</keyword>
<dbReference type="RefSeq" id="WP_264208350.1">
    <property type="nucleotide sequence ID" value="NZ_JAOZEW010000031.1"/>
</dbReference>
<comment type="caution">
    <text evidence="4">The sequence shown here is derived from an EMBL/GenBank/DDBJ whole genome shotgun (WGS) entry which is preliminary data.</text>
</comment>
<dbReference type="InterPro" id="IPR001789">
    <property type="entry name" value="Sig_transdc_resp-reg_receiver"/>
</dbReference>
<evidence type="ECO:0000313" key="4">
    <source>
        <dbReference type="EMBL" id="MCV9930274.1"/>
    </source>
</evidence>
<dbReference type="GO" id="GO:0003677">
    <property type="term" value="F:DNA binding"/>
    <property type="evidence" value="ECO:0007669"/>
    <property type="project" value="UniProtKB-KW"/>
</dbReference>
<accession>A0A9X2YXT4</accession>
<dbReference type="SMART" id="SM00850">
    <property type="entry name" value="LytTR"/>
    <property type="match status" value="1"/>
</dbReference>
<evidence type="ECO:0000259" key="2">
    <source>
        <dbReference type="PROSITE" id="PS50110"/>
    </source>
</evidence>
<dbReference type="Proteomes" id="UP001151079">
    <property type="component" value="Unassembled WGS sequence"/>
</dbReference>
<keyword evidence="5" id="KW-1185">Reference proteome</keyword>
<dbReference type="Gene3D" id="3.40.50.2300">
    <property type="match status" value="1"/>
</dbReference>
<evidence type="ECO:0000259" key="3">
    <source>
        <dbReference type="PROSITE" id="PS50930"/>
    </source>
</evidence>
<dbReference type="Pfam" id="PF00072">
    <property type="entry name" value="Response_reg"/>
    <property type="match status" value="1"/>
</dbReference>
<dbReference type="Pfam" id="PF04397">
    <property type="entry name" value="LytTR"/>
    <property type="match status" value="1"/>
</dbReference>
<dbReference type="GO" id="GO:0000156">
    <property type="term" value="F:phosphorelay response regulator activity"/>
    <property type="evidence" value="ECO:0007669"/>
    <property type="project" value="InterPro"/>
</dbReference>
<proteinExistence type="predicted"/>
<dbReference type="SMART" id="SM00448">
    <property type="entry name" value="REC"/>
    <property type="match status" value="1"/>
</dbReference>
<dbReference type="InterPro" id="IPR011006">
    <property type="entry name" value="CheY-like_superfamily"/>
</dbReference>
<dbReference type="Gene3D" id="2.40.50.1020">
    <property type="entry name" value="LytTr DNA-binding domain"/>
    <property type="match status" value="1"/>
</dbReference>
<organism evidence="4 5">
    <name type="scientific">Flavobacterium shii</name>
    <dbReference type="NCBI Taxonomy" id="2987687"/>
    <lineage>
        <taxon>Bacteria</taxon>
        <taxon>Pseudomonadati</taxon>
        <taxon>Bacteroidota</taxon>
        <taxon>Flavobacteriia</taxon>
        <taxon>Flavobacteriales</taxon>
        <taxon>Flavobacteriaceae</taxon>
        <taxon>Flavobacterium</taxon>
    </lineage>
</organism>
<feature type="domain" description="Response regulatory" evidence="2">
    <location>
        <begin position="2"/>
        <end position="115"/>
    </location>
</feature>
<keyword evidence="1" id="KW-0597">Phosphoprotein</keyword>
<reference evidence="4" key="1">
    <citation type="submission" date="2022-10" db="EMBL/GenBank/DDBJ databases">
        <title>Two novel species of Flavobacterium.</title>
        <authorList>
            <person name="Liu Q."/>
            <person name="Xin Y.-H."/>
        </authorList>
    </citation>
    <scope>NUCLEOTIDE SEQUENCE</scope>
    <source>
        <strain evidence="4">LS1R49</strain>
    </source>
</reference>
<name>A0A9X2YXT4_9FLAO</name>
<evidence type="ECO:0000256" key="1">
    <source>
        <dbReference type="PROSITE-ProRule" id="PRU00169"/>
    </source>
</evidence>